<sequence length="259" mass="27751">MKQFFLTFPLLFSFLFFFQCTPALSQSPAPAPAPPALVPAPPALSPASSGSTDVTAILGKVGHFATFIRLLKASQLADQLNTQLYKSNQGLTVFAPTDAAFANLKSGTLNSLTDQQKYQLVQFHVLPSFFSVSQFQTASNPLRTQAGGSDGQFPLNVTTTGNQVNITTDMVNATVTDTVYTDRQLAVYEVDKVLLPHGLFVPPPPPPTAPLKSKQRPASESTQSNDTPHVQVDTSSGIQLSQHALRATSSIFLVLAAFI</sequence>
<evidence type="ECO:0000256" key="6">
    <source>
        <dbReference type="ARBA" id="ARBA00022974"/>
    </source>
</evidence>
<evidence type="ECO:0000256" key="1">
    <source>
        <dbReference type="ARBA" id="ARBA00004609"/>
    </source>
</evidence>
<proteinExistence type="inferred from homology"/>
<evidence type="ECO:0000313" key="13">
    <source>
        <dbReference type="EMBL" id="CAA2953293.1"/>
    </source>
</evidence>
<feature type="domain" description="FAS1" evidence="12">
    <location>
        <begin position="51"/>
        <end position="194"/>
    </location>
</feature>
<dbReference type="Pfam" id="PF02469">
    <property type="entry name" value="Fasciclin"/>
    <property type="match status" value="1"/>
</dbReference>
<feature type="region of interest" description="Disordered" evidence="10">
    <location>
        <begin position="199"/>
        <end position="235"/>
    </location>
</feature>
<dbReference type="InterPro" id="IPR045003">
    <property type="entry name" value="FLA_A"/>
</dbReference>
<dbReference type="Proteomes" id="UP000594638">
    <property type="component" value="Unassembled WGS sequence"/>
</dbReference>
<keyword evidence="3" id="KW-1003">Cell membrane</keyword>
<protein>
    <recommendedName>
        <fullName evidence="12">FAS1 domain-containing protein</fullName>
    </recommendedName>
</protein>
<feature type="compositionally biased region" description="Polar residues" evidence="10">
    <location>
        <begin position="216"/>
        <end position="235"/>
    </location>
</feature>
<dbReference type="InterPro" id="IPR036378">
    <property type="entry name" value="FAS1_dom_sf"/>
</dbReference>
<evidence type="ECO:0000256" key="11">
    <source>
        <dbReference type="SAM" id="SignalP"/>
    </source>
</evidence>
<dbReference type="InterPro" id="IPR000782">
    <property type="entry name" value="FAS1_domain"/>
</dbReference>
<evidence type="ECO:0000256" key="2">
    <source>
        <dbReference type="ARBA" id="ARBA00007843"/>
    </source>
</evidence>
<accession>A0A8S0PJK5</accession>
<comment type="caution">
    <text evidence="13">The sequence shown here is derived from an EMBL/GenBank/DDBJ whole genome shotgun (WGS) entry which is preliminary data.</text>
</comment>
<keyword evidence="4" id="KW-0336">GPI-anchor</keyword>
<dbReference type="GO" id="GO:0005886">
    <property type="term" value="C:plasma membrane"/>
    <property type="evidence" value="ECO:0007669"/>
    <property type="project" value="UniProtKB-SubCell"/>
</dbReference>
<dbReference type="SUPFAM" id="SSF82153">
    <property type="entry name" value="FAS1 domain"/>
    <property type="match status" value="1"/>
</dbReference>
<keyword evidence="7" id="KW-0472">Membrane</keyword>
<gene>
    <name evidence="13" type="ORF">OLEA9_A090231</name>
</gene>
<comment type="subcellular location">
    <subcellularLocation>
        <location evidence="1">Cell membrane</location>
        <topology evidence="1">Lipid-anchor</topology>
        <topology evidence="1">GPI-anchor</topology>
    </subcellularLocation>
</comment>
<feature type="signal peptide" evidence="11">
    <location>
        <begin position="1"/>
        <end position="25"/>
    </location>
</feature>
<dbReference type="GO" id="GO:0009834">
    <property type="term" value="P:plant-type secondary cell wall biogenesis"/>
    <property type="evidence" value="ECO:0007669"/>
    <property type="project" value="UniProtKB-ARBA"/>
</dbReference>
<name>A0A8S0PJK5_OLEEU</name>
<evidence type="ECO:0000256" key="4">
    <source>
        <dbReference type="ARBA" id="ARBA00022622"/>
    </source>
</evidence>
<dbReference type="FunFam" id="2.30.180.10:FF:000006">
    <property type="entry name" value="Fasciclin-like arabinogalactan protein 11"/>
    <property type="match status" value="1"/>
</dbReference>
<dbReference type="GO" id="GO:0098552">
    <property type="term" value="C:side of membrane"/>
    <property type="evidence" value="ECO:0007669"/>
    <property type="project" value="UniProtKB-KW"/>
</dbReference>
<dbReference type="PROSITE" id="PS50213">
    <property type="entry name" value="FAS1"/>
    <property type="match status" value="1"/>
</dbReference>
<dbReference type="Gene3D" id="2.30.180.10">
    <property type="entry name" value="FAS1 domain"/>
    <property type="match status" value="1"/>
</dbReference>
<evidence type="ECO:0000313" key="14">
    <source>
        <dbReference type="Proteomes" id="UP000594638"/>
    </source>
</evidence>
<keyword evidence="14" id="KW-1185">Reference proteome</keyword>
<evidence type="ECO:0000256" key="5">
    <source>
        <dbReference type="ARBA" id="ARBA00022729"/>
    </source>
</evidence>
<keyword evidence="5 11" id="KW-0732">Signal</keyword>
<dbReference type="SMART" id="SM00554">
    <property type="entry name" value="FAS1"/>
    <property type="match status" value="1"/>
</dbReference>
<comment type="function">
    <text evidence="9">May be a cell surface adhesion protein.</text>
</comment>
<keyword evidence="8" id="KW-0325">Glycoprotein</keyword>
<evidence type="ECO:0000256" key="10">
    <source>
        <dbReference type="SAM" id="MobiDB-lite"/>
    </source>
</evidence>
<comment type="similarity">
    <text evidence="2">Belongs to the fasciclin-like AGP family.</text>
</comment>
<dbReference type="PANTHER" id="PTHR32077:SF65">
    <property type="entry name" value="FASCICLIN-LIKE ARABINOGALACTAN PROTEIN 11"/>
    <property type="match status" value="1"/>
</dbReference>
<dbReference type="Gramene" id="OE9A090231T1">
    <property type="protein sequence ID" value="OE9A090231C1"/>
    <property type="gene ID" value="OE9A090231"/>
</dbReference>
<keyword evidence="6" id="KW-0654">Proteoglycan</keyword>
<evidence type="ECO:0000256" key="9">
    <source>
        <dbReference type="ARBA" id="ARBA00024686"/>
    </source>
</evidence>
<dbReference type="OrthoDB" id="286301at2759"/>
<dbReference type="PANTHER" id="PTHR32077">
    <property type="entry name" value="FASCICLIN-LIKE ARABINOGALACTAN PROTEIN"/>
    <property type="match status" value="1"/>
</dbReference>
<dbReference type="AlphaFoldDB" id="A0A8S0PJK5"/>
<evidence type="ECO:0000256" key="3">
    <source>
        <dbReference type="ARBA" id="ARBA00022475"/>
    </source>
</evidence>
<evidence type="ECO:0000256" key="7">
    <source>
        <dbReference type="ARBA" id="ARBA00023136"/>
    </source>
</evidence>
<evidence type="ECO:0000256" key="8">
    <source>
        <dbReference type="ARBA" id="ARBA00023180"/>
    </source>
</evidence>
<evidence type="ECO:0000259" key="12">
    <source>
        <dbReference type="PROSITE" id="PS50213"/>
    </source>
</evidence>
<dbReference type="EMBL" id="CACTIH010000087">
    <property type="protein sequence ID" value="CAA2953293.1"/>
    <property type="molecule type" value="Genomic_DNA"/>
</dbReference>
<keyword evidence="4" id="KW-0449">Lipoprotein</keyword>
<organism evidence="13 14">
    <name type="scientific">Olea europaea subsp. europaea</name>
    <dbReference type="NCBI Taxonomy" id="158383"/>
    <lineage>
        <taxon>Eukaryota</taxon>
        <taxon>Viridiplantae</taxon>
        <taxon>Streptophyta</taxon>
        <taxon>Embryophyta</taxon>
        <taxon>Tracheophyta</taxon>
        <taxon>Spermatophyta</taxon>
        <taxon>Magnoliopsida</taxon>
        <taxon>eudicotyledons</taxon>
        <taxon>Gunneridae</taxon>
        <taxon>Pentapetalae</taxon>
        <taxon>asterids</taxon>
        <taxon>lamiids</taxon>
        <taxon>Lamiales</taxon>
        <taxon>Oleaceae</taxon>
        <taxon>Oleeae</taxon>
        <taxon>Olea</taxon>
    </lineage>
</organism>
<reference evidence="13 14" key="1">
    <citation type="submission" date="2019-12" db="EMBL/GenBank/DDBJ databases">
        <authorList>
            <person name="Alioto T."/>
            <person name="Alioto T."/>
            <person name="Gomez Garrido J."/>
        </authorList>
    </citation>
    <scope>NUCLEOTIDE SEQUENCE [LARGE SCALE GENOMIC DNA]</scope>
</reference>
<feature type="chain" id="PRO_5035911943" description="FAS1 domain-containing protein" evidence="11">
    <location>
        <begin position="26"/>
        <end position="259"/>
    </location>
</feature>